<dbReference type="InterPro" id="IPR014718">
    <property type="entry name" value="GH-type_carb-bd"/>
</dbReference>
<dbReference type="AlphaFoldDB" id="A0A3A4A802"/>
<dbReference type="OrthoDB" id="4739604at2"/>
<dbReference type="RefSeq" id="WP_119930008.1">
    <property type="nucleotide sequence ID" value="NZ_QZEY01000016.1"/>
</dbReference>
<dbReference type="Gene3D" id="2.70.98.10">
    <property type="match status" value="1"/>
</dbReference>
<comment type="caution">
    <text evidence="1">The sequence shown here is derived from an EMBL/GenBank/DDBJ whole genome shotgun (WGS) entry which is preliminary data.</text>
</comment>
<dbReference type="GO" id="GO:0030246">
    <property type="term" value="F:carbohydrate binding"/>
    <property type="evidence" value="ECO:0007669"/>
    <property type="project" value="InterPro"/>
</dbReference>
<dbReference type="InterPro" id="IPR008183">
    <property type="entry name" value="Aldose_1/G6P_1-epimerase"/>
</dbReference>
<gene>
    <name evidence="1" type="ORF">D5H75_30345</name>
</gene>
<dbReference type="PANTHER" id="PTHR10091:SF0">
    <property type="entry name" value="GALACTOSE MUTAROTASE"/>
    <property type="match status" value="1"/>
</dbReference>
<dbReference type="Proteomes" id="UP000265768">
    <property type="component" value="Unassembled WGS sequence"/>
</dbReference>
<dbReference type="InterPro" id="IPR011013">
    <property type="entry name" value="Gal_mutarotase_sf_dom"/>
</dbReference>
<dbReference type="Pfam" id="PF01263">
    <property type="entry name" value="Aldose_epim"/>
    <property type="match status" value="1"/>
</dbReference>
<evidence type="ECO:0000313" key="2">
    <source>
        <dbReference type="Proteomes" id="UP000265768"/>
    </source>
</evidence>
<dbReference type="GO" id="GO:0004034">
    <property type="term" value="F:aldose 1-epimerase activity"/>
    <property type="evidence" value="ECO:0007669"/>
    <property type="project" value="TreeGrafter"/>
</dbReference>
<accession>A0A3A4A802</accession>
<keyword evidence="2" id="KW-1185">Reference proteome</keyword>
<dbReference type="SUPFAM" id="SSF74650">
    <property type="entry name" value="Galactose mutarotase-like"/>
    <property type="match status" value="1"/>
</dbReference>
<dbReference type="GO" id="GO:0006006">
    <property type="term" value="P:glucose metabolic process"/>
    <property type="evidence" value="ECO:0007669"/>
    <property type="project" value="TreeGrafter"/>
</dbReference>
<sequence>MAAVTGEQHEIRAGDYRAVVTELGAGLRALWRGDRLLTLAYEEDEFPEGALGQTLCPWPNRVDRGKYAWQGEQRQLDITEPERDCAIHGLVRWHAWTLESRRDDEVVMTHRLLAQPGYPHVLDLRLTYSLDAAEGLTVKLCAKNVGSRQAPFGYGAHPYLHLEAVVDECELTVPGSTRMLTDDRGIPRSTESVEGTDYDLRGGKSLAGLRIDHAFGDLDRDGDGRATVRYTGQEGHSVELWVDGTFPFIEVFTGDTLSPRLCRQGIGIEPMTCPPNAFVSGEELISLGSSQSTTHTWGIR</sequence>
<organism evidence="1 2">
    <name type="scientific">Bailinhaonella thermotolerans</name>
    <dbReference type="NCBI Taxonomy" id="1070861"/>
    <lineage>
        <taxon>Bacteria</taxon>
        <taxon>Bacillati</taxon>
        <taxon>Actinomycetota</taxon>
        <taxon>Actinomycetes</taxon>
        <taxon>Streptosporangiales</taxon>
        <taxon>Streptosporangiaceae</taxon>
        <taxon>Bailinhaonella</taxon>
    </lineage>
</organism>
<dbReference type="EMBL" id="QZEY01000016">
    <property type="protein sequence ID" value="RJL24151.1"/>
    <property type="molecule type" value="Genomic_DNA"/>
</dbReference>
<proteinExistence type="predicted"/>
<dbReference type="CDD" id="cd09022">
    <property type="entry name" value="Aldose_epim_Ec_YihR"/>
    <property type="match status" value="1"/>
</dbReference>
<dbReference type="InterPro" id="IPR037480">
    <property type="entry name" value="YihR-like"/>
</dbReference>
<dbReference type="GO" id="GO:0033499">
    <property type="term" value="P:galactose catabolic process via UDP-galactose, Leloir pathway"/>
    <property type="evidence" value="ECO:0007669"/>
    <property type="project" value="TreeGrafter"/>
</dbReference>
<evidence type="ECO:0000313" key="1">
    <source>
        <dbReference type="EMBL" id="RJL24151.1"/>
    </source>
</evidence>
<name>A0A3A4A802_9ACTN</name>
<protein>
    <submittedName>
        <fullName evidence="1">Aldose epimerase</fullName>
    </submittedName>
</protein>
<reference evidence="1 2" key="1">
    <citation type="submission" date="2018-09" db="EMBL/GenBank/DDBJ databases">
        <title>YIM 75507 draft genome.</title>
        <authorList>
            <person name="Tang S."/>
            <person name="Feng Y."/>
        </authorList>
    </citation>
    <scope>NUCLEOTIDE SEQUENCE [LARGE SCALE GENOMIC DNA]</scope>
    <source>
        <strain evidence="1 2">YIM 75507</strain>
    </source>
</reference>
<dbReference type="PANTHER" id="PTHR10091">
    <property type="entry name" value="ALDOSE-1-EPIMERASE"/>
    <property type="match status" value="1"/>
</dbReference>